<reference evidence="1" key="1">
    <citation type="submission" date="2013-01" db="EMBL/GenBank/DDBJ databases">
        <title>Genome draft of Hydrogenophaga taeniospiralis 2K1.</title>
        <authorList>
            <person name="Gomila M."/>
            <person name="Lalucat J."/>
        </authorList>
    </citation>
    <scope>NUCLEOTIDE SEQUENCE</scope>
    <source>
        <strain evidence="1">CCUG 15921</strain>
    </source>
</reference>
<dbReference type="Proteomes" id="UP001152876">
    <property type="component" value="Unassembled WGS sequence"/>
</dbReference>
<evidence type="ECO:0000313" key="1">
    <source>
        <dbReference type="EMBL" id="MDG5975107.1"/>
    </source>
</evidence>
<dbReference type="EMBL" id="AOGK01000005">
    <property type="protein sequence ID" value="MDG5975107.1"/>
    <property type="molecule type" value="Genomic_DNA"/>
</dbReference>
<accession>A0A9X4S7G7</accession>
<sequence length="131" mass="15265">MLLSPRMVYSLHEWPRMRAVAEESHFQVLALKDPRVPASEWDDALVASGLDGTDRQRLHDLPAECHSLWSRVDHLPYSLVFLDFSMHTWPILGVMPDTAWRDSLEFRRRALLHETSKSARPGPRLNREEPR</sequence>
<dbReference type="AlphaFoldDB" id="A0A9X4S7G7"/>
<organism evidence="1 2">
    <name type="scientific">Hydrogenophaga taeniospiralis CCUG 15921</name>
    <dbReference type="NCBI Taxonomy" id="1281780"/>
    <lineage>
        <taxon>Bacteria</taxon>
        <taxon>Pseudomonadati</taxon>
        <taxon>Pseudomonadota</taxon>
        <taxon>Betaproteobacteria</taxon>
        <taxon>Burkholderiales</taxon>
        <taxon>Comamonadaceae</taxon>
        <taxon>Hydrogenophaga</taxon>
    </lineage>
</organism>
<proteinExistence type="predicted"/>
<gene>
    <name evidence="1" type="ORF">H010_07596</name>
</gene>
<protein>
    <submittedName>
        <fullName evidence="1">Uncharacterized protein</fullName>
    </submittedName>
</protein>
<name>A0A9X4S7G7_9BURK</name>
<keyword evidence="2" id="KW-1185">Reference proteome</keyword>
<comment type="caution">
    <text evidence="1">The sequence shown here is derived from an EMBL/GenBank/DDBJ whole genome shotgun (WGS) entry which is preliminary data.</text>
</comment>
<evidence type="ECO:0000313" key="2">
    <source>
        <dbReference type="Proteomes" id="UP001152876"/>
    </source>
</evidence>